<dbReference type="PROSITE" id="PS51058">
    <property type="entry name" value="ZF_CXXC"/>
    <property type="match status" value="1"/>
</dbReference>
<dbReference type="GO" id="GO:0008270">
    <property type="term" value="F:zinc ion binding"/>
    <property type="evidence" value="ECO:0007669"/>
    <property type="project" value="UniProtKB-KW"/>
</dbReference>
<feature type="compositionally biased region" description="Polar residues" evidence="17">
    <location>
        <begin position="504"/>
        <end position="515"/>
    </location>
</feature>
<dbReference type="Gene3D" id="1.20.58.1360">
    <property type="match status" value="1"/>
</dbReference>
<protein>
    <recommendedName>
        <fullName evidence="4">[histone H3]-dimethyl-L-lysine(36) demethylase</fullName>
        <ecNumber evidence="4">1.14.11.27</ecNumber>
    </recommendedName>
</protein>
<evidence type="ECO:0000256" key="2">
    <source>
        <dbReference type="ARBA" id="ARBA00004123"/>
    </source>
</evidence>
<evidence type="ECO:0000256" key="4">
    <source>
        <dbReference type="ARBA" id="ARBA00013246"/>
    </source>
</evidence>
<gene>
    <name evidence="21" type="ORF">DGYR_LOCUS9049</name>
</gene>
<evidence type="ECO:0000259" key="18">
    <source>
        <dbReference type="PROSITE" id="PS50016"/>
    </source>
</evidence>
<evidence type="ECO:0000256" key="3">
    <source>
        <dbReference type="ARBA" id="ARBA00008037"/>
    </source>
</evidence>
<dbReference type="InterPro" id="IPR003347">
    <property type="entry name" value="JmjC_dom"/>
</dbReference>
<evidence type="ECO:0000256" key="15">
    <source>
        <dbReference type="ARBA" id="ARBA00047915"/>
    </source>
</evidence>
<feature type="region of interest" description="Disordered" evidence="17">
    <location>
        <begin position="500"/>
        <end position="526"/>
    </location>
</feature>
<dbReference type="EMBL" id="CAJFCJ010000013">
    <property type="protein sequence ID" value="CAD5121051.1"/>
    <property type="molecule type" value="Genomic_DNA"/>
</dbReference>
<dbReference type="Gene3D" id="2.60.120.650">
    <property type="entry name" value="Cupin"/>
    <property type="match status" value="1"/>
</dbReference>
<dbReference type="EC" id="1.14.11.27" evidence="4"/>
<dbReference type="InterPro" id="IPR019787">
    <property type="entry name" value="Znf_PHD-finger"/>
</dbReference>
<evidence type="ECO:0000313" key="22">
    <source>
        <dbReference type="Proteomes" id="UP000549394"/>
    </source>
</evidence>
<evidence type="ECO:0000313" key="21">
    <source>
        <dbReference type="EMBL" id="CAD5121051.1"/>
    </source>
</evidence>
<feature type="domain" description="CXXC-type" evidence="19">
    <location>
        <begin position="526"/>
        <end position="572"/>
    </location>
</feature>
<comment type="cofactor">
    <cofactor evidence="1">
        <name>Fe(2+)</name>
        <dbReference type="ChEBI" id="CHEBI:29033"/>
    </cofactor>
</comment>
<feature type="region of interest" description="Disordered" evidence="17">
    <location>
        <begin position="349"/>
        <end position="375"/>
    </location>
</feature>
<feature type="compositionally biased region" description="Basic and acidic residues" evidence="17">
    <location>
        <begin position="14"/>
        <end position="39"/>
    </location>
</feature>
<dbReference type="SUPFAM" id="SSF57802">
    <property type="entry name" value="Rubredoxin-like"/>
    <property type="match status" value="1"/>
</dbReference>
<comment type="caution">
    <text evidence="21">The sequence shown here is derived from an EMBL/GenBank/DDBJ whole genome shotgun (WGS) entry which is preliminary data.</text>
</comment>
<dbReference type="GO" id="GO:0005634">
    <property type="term" value="C:nucleus"/>
    <property type="evidence" value="ECO:0007669"/>
    <property type="project" value="UniProtKB-SubCell"/>
</dbReference>
<dbReference type="GO" id="GO:0140680">
    <property type="term" value="F:histone H3K36me/H3K36me2 demethylase activity"/>
    <property type="evidence" value="ECO:0007669"/>
    <property type="project" value="UniProtKB-EC"/>
</dbReference>
<dbReference type="InterPro" id="IPR013083">
    <property type="entry name" value="Znf_RING/FYVE/PHD"/>
</dbReference>
<dbReference type="PANTHER" id="PTHR23123">
    <property type="entry name" value="PHD/F-BOX CONTAINING PROTEIN"/>
    <property type="match status" value="1"/>
</dbReference>
<reference evidence="21 22" key="1">
    <citation type="submission" date="2020-08" db="EMBL/GenBank/DDBJ databases">
        <authorList>
            <person name="Hejnol A."/>
        </authorList>
    </citation>
    <scope>NUCLEOTIDE SEQUENCE [LARGE SCALE GENOMIC DNA]</scope>
</reference>
<evidence type="ECO:0000256" key="5">
    <source>
        <dbReference type="ARBA" id="ARBA00022723"/>
    </source>
</evidence>
<keyword evidence="13" id="KW-0804">Transcription</keyword>
<dbReference type="PROSITE" id="PS50016">
    <property type="entry name" value="ZF_PHD_2"/>
    <property type="match status" value="1"/>
</dbReference>
<evidence type="ECO:0000256" key="8">
    <source>
        <dbReference type="ARBA" id="ARBA00022853"/>
    </source>
</evidence>
<keyword evidence="12" id="KW-0805">Transcription regulation</keyword>
<dbReference type="Gene3D" id="3.80.10.10">
    <property type="entry name" value="Ribonuclease Inhibitor"/>
    <property type="match status" value="1"/>
</dbReference>
<dbReference type="Pfam" id="PF17811">
    <property type="entry name" value="JHD"/>
    <property type="match status" value="1"/>
</dbReference>
<proteinExistence type="inferred from homology"/>
<sequence>MGEEEKKSRGRNLRSTERIVYDDRSETPSENERGRDFNMEEKLKSNSYNHKHIKELKGPDLRICYFQKNGFSTPILVKDKTGLGLRVPSKNFTVMDVKACVGGRRILDVMDVESQNSLHMSVKDWIEYYTKPESRTKLLNVISLEFSHTKLSTYVEQPTVIRQIDWVDCVWPLHLKDSQSEGTNALDKMKYPKVQKYCLMSVKGCYTDFHIDMSGTSVWYHVLHGSKFFWMIPPTSSNLQIYENWVMSGKQNRQFFADLVPDCQRVRLSAGWTFFIPTGWIHGVYTPEDSLVFGGNFLHSFNIPLQIEIASLEDRTLVQNKFKFPFFTEMMWYCAERYCSLLLNPPLRSVTPENQGTPEEIKKEDGSTESETQTQIKKETLNDLDLKEEAKESPDVKEIKPKVPKKIYMTPFEIEGLDILINWLENLPSNKRHVPSEVRNAPQLLKKLKELVDQHRNDPPELAISDEPLLAWPARKRGRGMSNMYSSCTGSRIMKRSKGINRLGPNTPNGSNGVESQIGDKGKGSHHHRRVRCKKCEPCTRTDCGECHFCKDMRKFGGPGRMKQTCISRQCMAPLLPSTAACYYCDSGEGREAPPYLDDIQEANDLLMECSICWKISHPRCIHAKDSSLPAGGLCEDLPASWECPFCQKNSSKIHKEAWTGDNPVSEDGIASVPSPPEAATPCPKILSLNEYLNANRLSEVVVRPAPIVPPPLYVKQKGGGYHVFEKEIWQRIFEFLDKKSLVNTMCACKAFCRWLMDRRYWYSIDVSGRPLNTFILTGIVRRQPLSVNLSNTNVSREQLEWLLMRLPHLEHLFIGSNSMAGCSALAKVHTSRLRTLDLSWMEGLHDDAIRLLLPTPSLTAISQKLKFISGISLSGTDITDSGVYHVVRHMQILVKLELAYCSQVSDNVLTGMTEAKHLGHVVLTGCHQLTNKVLEPLKDLHSITILEVNHCKNVSSSICQAVMTDLKGKNKSITICYGQTMSSYPRLADIVNDLIEL</sequence>
<keyword evidence="5" id="KW-0479">Metal-binding</keyword>
<dbReference type="SMART" id="SM00558">
    <property type="entry name" value="JmjC"/>
    <property type="match status" value="1"/>
</dbReference>
<keyword evidence="14" id="KW-0539">Nucleus</keyword>
<evidence type="ECO:0000256" key="11">
    <source>
        <dbReference type="ARBA" id="ARBA00023004"/>
    </source>
</evidence>
<dbReference type="Gene3D" id="3.30.40.10">
    <property type="entry name" value="Zinc/RING finger domain, C3HC4 (zinc finger)"/>
    <property type="match status" value="1"/>
</dbReference>
<evidence type="ECO:0000256" key="9">
    <source>
        <dbReference type="ARBA" id="ARBA00022964"/>
    </source>
</evidence>
<dbReference type="FunFam" id="2.60.120.650:FF:000005">
    <property type="entry name" value="lysine-specific demethylase 2A isoform X1"/>
    <property type="match status" value="1"/>
</dbReference>
<evidence type="ECO:0000256" key="12">
    <source>
        <dbReference type="ARBA" id="ARBA00023015"/>
    </source>
</evidence>
<evidence type="ECO:0000256" key="7">
    <source>
        <dbReference type="ARBA" id="ARBA00022833"/>
    </source>
</evidence>
<feature type="domain" description="PHD-type" evidence="18">
    <location>
        <begin position="579"/>
        <end position="650"/>
    </location>
</feature>
<evidence type="ECO:0000256" key="13">
    <source>
        <dbReference type="ARBA" id="ARBA00023163"/>
    </source>
</evidence>
<feature type="domain" description="JmjC" evidence="20">
    <location>
        <begin position="146"/>
        <end position="314"/>
    </location>
</feature>
<dbReference type="InterPro" id="IPR041070">
    <property type="entry name" value="JHD"/>
</dbReference>
<comment type="catalytic activity">
    <reaction evidence="15">
        <text>N(6),N(6)-dimethyl-L-lysyl(36)-[histone H3] + 2 2-oxoglutarate + 2 O2 = L-lysyl(36)-[histone H3] + 2 formaldehyde + 2 succinate + 2 CO2</text>
        <dbReference type="Rhea" id="RHEA:42032"/>
        <dbReference type="Rhea" id="RHEA-COMP:9785"/>
        <dbReference type="Rhea" id="RHEA-COMP:9787"/>
        <dbReference type="ChEBI" id="CHEBI:15379"/>
        <dbReference type="ChEBI" id="CHEBI:16526"/>
        <dbReference type="ChEBI" id="CHEBI:16810"/>
        <dbReference type="ChEBI" id="CHEBI:16842"/>
        <dbReference type="ChEBI" id="CHEBI:29969"/>
        <dbReference type="ChEBI" id="CHEBI:30031"/>
        <dbReference type="ChEBI" id="CHEBI:61976"/>
        <dbReference type="EC" id="1.14.11.27"/>
    </reaction>
</comment>
<evidence type="ECO:0000256" key="10">
    <source>
        <dbReference type="ARBA" id="ARBA00023002"/>
    </source>
</evidence>
<keyword evidence="7" id="KW-0862">Zinc</keyword>
<evidence type="ECO:0000256" key="17">
    <source>
        <dbReference type="SAM" id="MobiDB-lite"/>
    </source>
</evidence>
<evidence type="ECO:0000256" key="14">
    <source>
        <dbReference type="ARBA" id="ARBA00023242"/>
    </source>
</evidence>
<accession>A0A7I8VXF6</accession>
<dbReference type="OrthoDB" id="5876800at2759"/>
<organism evidence="21 22">
    <name type="scientific">Dimorphilus gyrociliatus</name>
    <dbReference type="NCBI Taxonomy" id="2664684"/>
    <lineage>
        <taxon>Eukaryota</taxon>
        <taxon>Metazoa</taxon>
        <taxon>Spiralia</taxon>
        <taxon>Lophotrochozoa</taxon>
        <taxon>Annelida</taxon>
        <taxon>Polychaeta</taxon>
        <taxon>Polychaeta incertae sedis</taxon>
        <taxon>Dinophilidae</taxon>
        <taxon>Dimorphilus</taxon>
    </lineage>
</organism>
<evidence type="ECO:0000256" key="16">
    <source>
        <dbReference type="PROSITE-ProRule" id="PRU00509"/>
    </source>
</evidence>
<keyword evidence="9" id="KW-0223">Dioxygenase</keyword>
<dbReference type="SUPFAM" id="SSF51197">
    <property type="entry name" value="Clavaminate synthase-like"/>
    <property type="match status" value="1"/>
</dbReference>
<dbReference type="InterPro" id="IPR032675">
    <property type="entry name" value="LRR_dom_sf"/>
</dbReference>
<evidence type="ECO:0000256" key="6">
    <source>
        <dbReference type="ARBA" id="ARBA00022771"/>
    </source>
</evidence>
<evidence type="ECO:0000259" key="20">
    <source>
        <dbReference type="PROSITE" id="PS51184"/>
    </source>
</evidence>
<dbReference type="GO" id="GO:0003677">
    <property type="term" value="F:DNA binding"/>
    <property type="evidence" value="ECO:0007669"/>
    <property type="project" value="InterPro"/>
</dbReference>
<dbReference type="Pfam" id="PF02008">
    <property type="entry name" value="zf-CXXC"/>
    <property type="match status" value="1"/>
</dbReference>
<dbReference type="Pfam" id="PF16866">
    <property type="entry name" value="PHD_4"/>
    <property type="match status" value="1"/>
</dbReference>
<keyword evidence="6 16" id="KW-0863">Zinc-finger</keyword>
<dbReference type="CDD" id="cd21743">
    <property type="entry name" value="CTD_KDM2A_2B-like"/>
    <property type="match status" value="1"/>
</dbReference>
<keyword evidence="22" id="KW-1185">Reference proteome</keyword>
<dbReference type="InterPro" id="IPR050690">
    <property type="entry name" value="JHDM1_Histone_Demethylase"/>
</dbReference>
<evidence type="ECO:0000259" key="19">
    <source>
        <dbReference type="PROSITE" id="PS51058"/>
    </source>
</evidence>
<dbReference type="SUPFAM" id="SSF52047">
    <property type="entry name" value="RNI-like"/>
    <property type="match status" value="1"/>
</dbReference>
<comment type="similarity">
    <text evidence="3">Belongs to the JHDM1 histone demethylase family.</text>
</comment>
<dbReference type="PROSITE" id="PS51184">
    <property type="entry name" value="JMJC"/>
    <property type="match status" value="1"/>
</dbReference>
<dbReference type="AlphaFoldDB" id="A0A7I8VXF6"/>
<comment type="subcellular location">
    <subcellularLocation>
        <location evidence="2">Nucleus</location>
    </subcellularLocation>
</comment>
<feature type="region of interest" description="Disordered" evidence="17">
    <location>
        <begin position="1"/>
        <end position="39"/>
    </location>
</feature>
<dbReference type="InterPro" id="IPR002857">
    <property type="entry name" value="Znf_CXXC"/>
</dbReference>
<keyword evidence="11" id="KW-0408">Iron</keyword>
<dbReference type="Proteomes" id="UP000549394">
    <property type="component" value="Unassembled WGS sequence"/>
</dbReference>
<evidence type="ECO:0000256" key="1">
    <source>
        <dbReference type="ARBA" id="ARBA00001954"/>
    </source>
</evidence>
<keyword evidence="10" id="KW-0560">Oxidoreductase</keyword>
<name>A0A7I8VXF6_9ANNE</name>
<keyword evidence="8" id="KW-0156">Chromatin regulator</keyword>